<dbReference type="InterPro" id="IPR018501">
    <property type="entry name" value="DDT_dom"/>
</dbReference>
<dbReference type="SMART" id="SM00571">
    <property type="entry name" value="DDT"/>
    <property type="match status" value="1"/>
</dbReference>
<dbReference type="InterPro" id="IPR011011">
    <property type="entry name" value="Znf_FYVE_PHD"/>
</dbReference>
<evidence type="ECO:0000259" key="8">
    <source>
        <dbReference type="PROSITE" id="PS50016"/>
    </source>
</evidence>
<dbReference type="CDD" id="cd15539">
    <property type="entry name" value="PHD1_AIRE"/>
    <property type="match status" value="1"/>
</dbReference>
<evidence type="ECO:0000256" key="7">
    <source>
        <dbReference type="SAM" id="MobiDB-lite"/>
    </source>
</evidence>
<dbReference type="PROSITE" id="PS50016">
    <property type="entry name" value="ZF_PHD_2"/>
    <property type="match status" value="1"/>
</dbReference>
<evidence type="ECO:0000259" key="9">
    <source>
        <dbReference type="PROSITE" id="PS50827"/>
    </source>
</evidence>
<dbReference type="InterPro" id="IPR013083">
    <property type="entry name" value="Znf_RING/FYVE/PHD"/>
</dbReference>
<comment type="caution">
    <text evidence="10">The sequence shown here is derived from an EMBL/GenBank/DDBJ whole genome shotgun (WGS) entry which is preliminary data.</text>
</comment>
<evidence type="ECO:0000256" key="2">
    <source>
        <dbReference type="ARBA" id="ARBA00022723"/>
    </source>
</evidence>
<dbReference type="EMBL" id="JACMSC010000003">
    <property type="protein sequence ID" value="KAG6527033.1"/>
    <property type="molecule type" value="Genomic_DNA"/>
</dbReference>
<dbReference type="GO" id="GO:0008270">
    <property type="term" value="F:zinc ion binding"/>
    <property type="evidence" value="ECO:0007669"/>
    <property type="project" value="UniProtKB-KW"/>
</dbReference>
<dbReference type="Pfam" id="PF02791">
    <property type="entry name" value="DDT"/>
    <property type="match status" value="1"/>
</dbReference>
<dbReference type="PROSITE" id="PS01359">
    <property type="entry name" value="ZF_PHD_1"/>
    <property type="match status" value="1"/>
</dbReference>
<keyword evidence="11" id="KW-1185">Reference proteome</keyword>
<dbReference type="Pfam" id="PF24294">
    <property type="entry name" value="Chromo_PTM"/>
    <property type="match status" value="1"/>
</dbReference>
<evidence type="ECO:0000256" key="4">
    <source>
        <dbReference type="ARBA" id="ARBA00022833"/>
    </source>
</evidence>
<dbReference type="Proteomes" id="UP000734854">
    <property type="component" value="Unassembled WGS sequence"/>
</dbReference>
<dbReference type="InterPro" id="IPR056618">
    <property type="entry name" value="Chromo_PTM"/>
</dbReference>
<evidence type="ECO:0000256" key="6">
    <source>
        <dbReference type="PROSITE-ProRule" id="PRU00146"/>
    </source>
</evidence>
<evidence type="ECO:0000256" key="3">
    <source>
        <dbReference type="ARBA" id="ARBA00022771"/>
    </source>
</evidence>
<dbReference type="SUPFAM" id="SSF57903">
    <property type="entry name" value="FYVE/PHD zinc finger"/>
    <property type="match status" value="3"/>
</dbReference>
<dbReference type="InterPro" id="IPR019787">
    <property type="entry name" value="Znf_PHD-finger"/>
</dbReference>
<evidence type="ECO:0000256" key="5">
    <source>
        <dbReference type="ARBA" id="ARBA00023242"/>
    </source>
</evidence>
<dbReference type="InterPro" id="IPR019786">
    <property type="entry name" value="Zinc_finger_PHD-type_CS"/>
</dbReference>
<feature type="region of interest" description="Disordered" evidence="7">
    <location>
        <begin position="1718"/>
        <end position="1739"/>
    </location>
</feature>
<organism evidence="10 11">
    <name type="scientific">Zingiber officinale</name>
    <name type="common">Ginger</name>
    <name type="synonym">Amomum zingiber</name>
    <dbReference type="NCBI Taxonomy" id="94328"/>
    <lineage>
        <taxon>Eukaryota</taxon>
        <taxon>Viridiplantae</taxon>
        <taxon>Streptophyta</taxon>
        <taxon>Embryophyta</taxon>
        <taxon>Tracheophyta</taxon>
        <taxon>Spermatophyta</taxon>
        <taxon>Magnoliopsida</taxon>
        <taxon>Liliopsida</taxon>
        <taxon>Zingiberales</taxon>
        <taxon>Zingiberaceae</taxon>
        <taxon>Zingiber</taxon>
    </lineage>
</organism>
<dbReference type="CDD" id="cd20401">
    <property type="entry name" value="Tudor_AtPTM-like"/>
    <property type="match status" value="1"/>
</dbReference>
<dbReference type="InterPro" id="IPR047365">
    <property type="entry name" value="Tudor_AtPTM-like"/>
</dbReference>
<keyword evidence="3 6" id="KW-0863">Zinc-finger</keyword>
<reference evidence="10 11" key="1">
    <citation type="submission" date="2020-08" db="EMBL/GenBank/DDBJ databases">
        <title>Plant Genome Project.</title>
        <authorList>
            <person name="Zhang R.-G."/>
        </authorList>
    </citation>
    <scope>NUCLEOTIDE SEQUENCE [LARGE SCALE GENOMIC DNA]</scope>
    <source>
        <tissue evidence="10">Rhizome</tissue>
    </source>
</reference>
<evidence type="ECO:0000256" key="1">
    <source>
        <dbReference type="ARBA" id="ARBA00004123"/>
    </source>
</evidence>
<dbReference type="SMART" id="SM00249">
    <property type="entry name" value="PHD"/>
    <property type="match status" value="3"/>
</dbReference>
<keyword evidence="2" id="KW-0479">Metal-binding</keyword>
<protein>
    <submittedName>
        <fullName evidence="10">Uncharacterized protein</fullName>
    </submittedName>
</protein>
<name>A0A8J5HMJ5_ZINOF</name>
<evidence type="ECO:0000313" key="11">
    <source>
        <dbReference type="Proteomes" id="UP000734854"/>
    </source>
</evidence>
<keyword evidence="5" id="KW-0539">Nucleus</keyword>
<dbReference type="PROSITE" id="PS50827">
    <property type="entry name" value="DDT"/>
    <property type="match status" value="1"/>
</dbReference>
<comment type="subcellular location">
    <subcellularLocation>
        <location evidence="1">Nucleus</location>
    </subcellularLocation>
</comment>
<dbReference type="Gene3D" id="3.30.40.10">
    <property type="entry name" value="Zinc/RING finger domain, C3HC4 (zinc finger)"/>
    <property type="match status" value="3"/>
</dbReference>
<dbReference type="Pfam" id="PF21743">
    <property type="entry name" value="PTM_DIR17_Tudor"/>
    <property type="match status" value="1"/>
</dbReference>
<proteinExistence type="predicted"/>
<feature type="region of interest" description="Disordered" evidence="7">
    <location>
        <begin position="1878"/>
        <end position="1901"/>
    </location>
</feature>
<feature type="region of interest" description="Disordered" evidence="7">
    <location>
        <begin position="420"/>
        <end position="439"/>
    </location>
</feature>
<dbReference type="PANTHER" id="PTHR46508:SF5">
    <property type="entry name" value="PHD-FINGER AND DNA BINDING DOMAIN-CONTAINING PROTEIN"/>
    <property type="match status" value="1"/>
</dbReference>
<dbReference type="Pfam" id="PF00628">
    <property type="entry name" value="PHD"/>
    <property type="match status" value="1"/>
</dbReference>
<evidence type="ECO:0000313" key="10">
    <source>
        <dbReference type="EMBL" id="KAG6527033.1"/>
    </source>
</evidence>
<feature type="domain" description="PHD-type" evidence="8">
    <location>
        <begin position="639"/>
        <end position="686"/>
    </location>
</feature>
<dbReference type="GO" id="GO:0005634">
    <property type="term" value="C:nucleus"/>
    <property type="evidence" value="ECO:0007669"/>
    <property type="project" value="UniProtKB-SubCell"/>
</dbReference>
<keyword evidence="4" id="KW-0862">Zinc</keyword>
<dbReference type="PANTHER" id="PTHR46508">
    <property type="entry name" value="PHD FINGER FAMILY PROTEIN"/>
    <property type="match status" value="1"/>
</dbReference>
<feature type="domain" description="DDT" evidence="9">
    <location>
        <begin position="447"/>
        <end position="507"/>
    </location>
</feature>
<accession>A0A8J5HMJ5</accession>
<dbReference type="InterPro" id="IPR001965">
    <property type="entry name" value="Znf_PHD"/>
</dbReference>
<gene>
    <name evidence="10" type="ORF">ZIOFF_009120</name>
</gene>
<sequence>MRSRSATAAIRGDLDGAVVRLSGSAEGRVSRRFHRTSSGESYRDSQLYRSRSRSANLRWRIGSVPSQLFPQIDRRRRTIRRSWKSLLPSLPPPSASTSDEPRLRLLLLCLLGGDCEGGSENPSSSVMELVGRAVKKRFPGFGTFSGFVESYDPDAGYFRVLYEDGDSEELEFQEIASMLMEMGEDASPPEFQVWRGKGRPPKKHRPSEMEFAACEDVDLGSGRVVDSGFIGEDGKLDEPNGILAGIGEEYINSECNRSCSPLMENCFPKTTEEIFRNGDGVMEGISSNGCSERFAGTPIIMNLKADIGRAEEYGLGVGRFSEHAKENSVGKGDEVTEVEVYEFENCEIYDVSTQTQGCDHENLETKQNDTKKRRRLSGKVYCPQDVPLRRSARRVVATAVSQPYPSHSYMSKSESRFQNCNENDFDNAPEDSKPELPPSSSDLDFHGLPVIDLFSIYTFLRSFSRVLFLSPFSLEMFVSSLRCNFANPLIDHIHFSILQTLKQHLELLSEEGSQLAADCLRSLNWDLLDLVTWPVYLAGYLLIHGSKIKSSAKMAHSNVSTAEYYTLEATTKLEMLHFLCDSVVEAEGMRSELDIRMNECAVTSNVHNNIDRSRNDLTITSADGPLAPEVTEETADGNSDECCLCGMDGSLICCDGCPAAFHSRCVGVVKDLLPEGDWYCPECLLEKHDGLTKLSKSSQGAEVLSTDPHGRVYFSCCGYLLVTDSCDYVSSSVFYNKDDLDSVIRVLKSYHSYSIILNAISAHWGNSLDSCDSVSRLCSGTSKRNMSLDTELPSKDLSSSFQNVANTNNVEKNSKDNCSTDHSGLNNTTISDLSQTHLLSLDHVIGSSHPFTSSQAEEQLIYMANHSQFTQQAIADCSLDPNYTINEALRVKSAVMNVENRRCLSIGDQNIYSFVTEQRKAGPCQLESDPGGYINYYIFGRVASSVAKDLSCKSTESNNKEIKKSEDDLVLLQLKAISKRYLTYSYYNFLKLSDVQKEKCGWCHSCKTSTNNDCVFVVNDRHLVISKEHTVHLHNEKKSHICSAIDDILSIEFRLNGLLSGMWENPQYSRSWRKAVMETSNVVSLRHMLLILESNLRRVAMLSDWTKPVDSAHTLGSSSHIFMGSMDVPSNTGGSRKHGKKANSGAELTISQADAPSYTPSHICWWRGGRLSRQVFHWKILPQSLTSKGGRQGGCKKISHVFYPDGSEFARRSKFVVWRAAVEMSKTVAHLTFLIKELDSNIRWLELLKSPPFPQLAKESKSLARLFKKVIIRRKAMDVTNVKYLLDFGKRENLPPTVTRNGILHKDPSSERKKFWLSENHVPLYLIKDFELKKLARSMKKTGAKLPSVKVGDFSAKRLERSGNLSYLLSRAEILEGKICGYCNKNVIMREAIKCQLCDGYFHKKHVRVSKGAIPVEYICYRCKDKKSMKANVKKRKIVSREKEKGSGSDSKVLPKKRRRVLVKTKKKPKLKKKQKLVVIRQANSRIVNISNPRKRKRTTMHYSFWLNGLQWARKSVVERAKNFRKANVMLPSQRLFRSSKRPVCCLCLKEYDSELIYVCCDNCKDWFHGDVYGLALEEINNLIGFKCHKCRKRSIPVCPFSSHTGNEISPSREFTMLEVVANVEQDMKEMLNSEKSENSSVSDGKDCLDLQNDGSSCVILEVPIAYESECPGRNILDYPFSNLPVNEFQLSGQLKIIATTTYVEQDHGDRLHNETFDSSSPAVHNEEHLDEENNCSASTPARAEDTFTLETTCKDLCSSSTLTVDEIQFCGEFTLTETDNNMGENSEKKLQSETLEHCSQLVCSENYLDQNKNDSTFGRDEASYTPRTEPENGPCTHPMEGKAVSCKIDNDLHIVMTSQEMESSNEMVIVKELLVSDPLDHPESQKVLSGKEVGVKNAKS</sequence>
<feature type="region of interest" description="Disordered" evidence="7">
    <location>
        <begin position="1813"/>
        <end position="1839"/>
    </location>
</feature>